<name>A0A336MFQ7_CULSO</name>
<dbReference type="GO" id="GO:1902936">
    <property type="term" value="F:phosphatidylinositol bisphosphate binding"/>
    <property type="evidence" value="ECO:0007669"/>
    <property type="project" value="TreeGrafter"/>
</dbReference>
<dbReference type="PANTHER" id="PTHR10174">
    <property type="entry name" value="ALPHA-TOCOPHEROL TRANSFER PROTEIN-RELATED"/>
    <property type="match status" value="1"/>
</dbReference>
<feature type="region of interest" description="Disordered" evidence="1">
    <location>
        <begin position="1"/>
        <end position="24"/>
    </location>
</feature>
<dbReference type="PRINTS" id="PR00180">
    <property type="entry name" value="CRETINALDHBP"/>
</dbReference>
<organism evidence="3">
    <name type="scientific">Culicoides sonorensis</name>
    <name type="common">Biting midge</name>
    <dbReference type="NCBI Taxonomy" id="179676"/>
    <lineage>
        <taxon>Eukaryota</taxon>
        <taxon>Metazoa</taxon>
        <taxon>Ecdysozoa</taxon>
        <taxon>Arthropoda</taxon>
        <taxon>Hexapoda</taxon>
        <taxon>Insecta</taxon>
        <taxon>Pterygota</taxon>
        <taxon>Neoptera</taxon>
        <taxon>Endopterygota</taxon>
        <taxon>Diptera</taxon>
        <taxon>Nematocera</taxon>
        <taxon>Chironomoidea</taxon>
        <taxon>Ceratopogonidae</taxon>
        <taxon>Ceratopogoninae</taxon>
        <taxon>Culicoides</taxon>
        <taxon>Monoculicoides</taxon>
    </lineage>
</organism>
<dbReference type="PANTHER" id="PTHR10174:SF230">
    <property type="entry name" value="ALPHA-TOCOPHEROL TRANSFER PROTEIN-LIKE"/>
    <property type="match status" value="1"/>
</dbReference>
<accession>A0A336MFQ7</accession>
<dbReference type="VEuPathDB" id="VectorBase:CSON014692"/>
<gene>
    <name evidence="3" type="primary">CSON014692</name>
</gene>
<dbReference type="PROSITE" id="PS50191">
    <property type="entry name" value="CRAL_TRIO"/>
    <property type="match status" value="1"/>
</dbReference>
<dbReference type="Gene3D" id="1.20.5.1200">
    <property type="entry name" value="Alpha-tocopherol transfer"/>
    <property type="match status" value="1"/>
</dbReference>
<sequence>MTLVQPSGDMSAKIREELREPATPEEIERDVAAIKEWLTKQPHLPKDMDDARLRTFLRGCKFSLEKVKKKLDMYYTMRNAIPEFFSNRDINRPEISQILDFVHMPPLPGLTPNGRRVCILRGLDTEIKTSDVTEAMKVALMIGDIRLYEEQVGVAGDVYILDASVATPTHFAKFTPALVKKFLICVQEAYPVKLKEVHVINVSPLVDTIVNFVKPFLKEKIRERIHLHSSMDSLYKFVPKDMLPIEYGGQAGNIKDLNEQWRQKLKDYTPWFKEQEASKADETLRPGGSRSADDLFGMDGTFRKLTID</sequence>
<feature type="compositionally biased region" description="Basic and acidic residues" evidence="1">
    <location>
        <begin position="12"/>
        <end position="22"/>
    </location>
</feature>
<reference evidence="3" key="1">
    <citation type="submission" date="2018-07" db="EMBL/GenBank/DDBJ databases">
        <authorList>
            <person name="Quirk P.G."/>
            <person name="Krulwich T.A."/>
        </authorList>
    </citation>
    <scope>NUCLEOTIDE SEQUENCE</scope>
</reference>
<dbReference type="OMA" id="IRNRIFM"/>
<dbReference type="CDD" id="cd00170">
    <property type="entry name" value="SEC14"/>
    <property type="match status" value="1"/>
</dbReference>
<feature type="domain" description="CRAL-TRIO" evidence="2">
    <location>
        <begin position="109"/>
        <end position="255"/>
    </location>
</feature>
<evidence type="ECO:0000256" key="1">
    <source>
        <dbReference type="SAM" id="MobiDB-lite"/>
    </source>
</evidence>
<dbReference type="InterPro" id="IPR036865">
    <property type="entry name" value="CRAL-TRIO_dom_sf"/>
</dbReference>
<dbReference type="EMBL" id="UFQT01000848">
    <property type="protein sequence ID" value="SSX27633.1"/>
    <property type="molecule type" value="Genomic_DNA"/>
</dbReference>
<dbReference type="InterPro" id="IPR001251">
    <property type="entry name" value="CRAL-TRIO_dom"/>
</dbReference>
<dbReference type="GO" id="GO:0016020">
    <property type="term" value="C:membrane"/>
    <property type="evidence" value="ECO:0007669"/>
    <property type="project" value="TreeGrafter"/>
</dbReference>
<dbReference type="SMART" id="SM00516">
    <property type="entry name" value="SEC14"/>
    <property type="match status" value="1"/>
</dbReference>
<dbReference type="Pfam" id="PF00650">
    <property type="entry name" value="CRAL_TRIO"/>
    <property type="match status" value="1"/>
</dbReference>
<evidence type="ECO:0000259" key="2">
    <source>
        <dbReference type="PROSITE" id="PS50191"/>
    </source>
</evidence>
<dbReference type="Gene3D" id="1.10.8.20">
    <property type="entry name" value="N-terminal domain of phosphatidylinositol transfer protein sec14p"/>
    <property type="match status" value="1"/>
</dbReference>
<proteinExistence type="predicted"/>
<dbReference type="AlphaFoldDB" id="A0A336MFQ7"/>
<dbReference type="Gene3D" id="3.40.525.10">
    <property type="entry name" value="CRAL-TRIO lipid binding domain"/>
    <property type="match status" value="1"/>
</dbReference>
<protein>
    <submittedName>
        <fullName evidence="3">CSON014692 protein</fullName>
    </submittedName>
</protein>
<dbReference type="SUPFAM" id="SSF46938">
    <property type="entry name" value="CRAL/TRIO N-terminal domain"/>
    <property type="match status" value="1"/>
</dbReference>
<dbReference type="InterPro" id="IPR036273">
    <property type="entry name" value="CRAL/TRIO_N_dom_sf"/>
</dbReference>
<dbReference type="SUPFAM" id="SSF52087">
    <property type="entry name" value="CRAL/TRIO domain"/>
    <property type="match status" value="1"/>
</dbReference>
<evidence type="ECO:0000313" key="3">
    <source>
        <dbReference type="EMBL" id="SSX27633.1"/>
    </source>
</evidence>